<evidence type="ECO:0000313" key="3">
    <source>
        <dbReference type="Proteomes" id="UP000236649"/>
    </source>
</evidence>
<evidence type="ECO:0000256" key="1">
    <source>
        <dbReference type="SAM" id="MobiDB-lite"/>
    </source>
</evidence>
<feature type="compositionally biased region" description="Polar residues" evidence="1">
    <location>
        <begin position="57"/>
        <end position="66"/>
    </location>
</feature>
<evidence type="ECO:0000313" key="2">
    <source>
        <dbReference type="EMBL" id="AUT72506.1"/>
    </source>
</evidence>
<feature type="region of interest" description="Disordered" evidence="1">
    <location>
        <begin position="48"/>
        <end position="108"/>
    </location>
</feature>
<feature type="compositionally biased region" description="Polar residues" evidence="1">
    <location>
        <begin position="90"/>
        <end position="108"/>
    </location>
</feature>
<dbReference type="GeneID" id="55532663"/>
<name>A0AAN1MMI6_9BURK</name>
<dbReference type="RefSeq" id="WP_081498817.1">
    <property type="nucleotide sequence ID" value="NZ_AKAU01000076.1"/>
</dbReference>
<dbReference type="Proteomes" id="UP000236649">
    <property type="component" value="Chromosome 2"/>
</dbReference>
<sequence>MDIIDLARESGLTVILDGRIGREEYHSVCGSISALSRFAESVSQYAATPDDYAPRRSSATNASGQSRRGRNGCAEISGAMGACPPCATQRLPQSETGSVDGMSRTSAN</sequence>
<accession>A0AAN1MMI6</accession>
<dbReference type="AlphaFoldDB" id="A0AAN1MMI6"/>
<dbReference type="EMBL" id="CP026106">
    <property type="protein sequence ID" value="AUT72506.1"/>
    <property type="molecule type" value="Genomic_DNA"/>
</dbReference>
<gene>
    <name evidence="2" type="ORF">C2L64_30625</name>
</gene>
<protein>
    <submittedName>
        <fullName evidence="2">Uncharacterized protein</fullName>
    </submittedName>
</protein>
<organism evidence="2 3">
    <name type="scientific">Paraburkholderia hospita</name>
    <dbReference type="NCBI Taxonomy" id="169430"/>
    <lineage>
        <taxon>Bacteria</taxon>
        <taxon>Pseudomonadati</taxon>
        <taxon>Pseudomonadota</taxon>
        <taxon>Betaproteobacteria</taxon>
        <taxon>Burkholderiales</taxon>
        <taxon>Burkholderiaceae</taxon>
        <taxon>Paraburkholderia</taxon>
    </lineage>
</organism>
<dbReference type="KEGG" id="phs:C2L64_30625"/>
<proteinExistence type="predicted"/>
<reference evidence="2 3" key="1">
    <citation type="submission" date="2018-01" db="EMBL/GenBank/DDBJ databases">
        <title>Species boundaries and ecological features among Paraburkholderia terrae DSMZ17804T, P. hospita DSMZ17164T and P. caribensis DSMZ13236T.</title>
        <authorList>
            <person name="Pratama A.A."/>
        </authorList>
    </citation>
    <scope>NUCLEOTIDE SEQUENCE [LARGE SCALE GENOMIC DNA]</scope>
    <source>
        <strain evidence="2 3">DSM 17164</strain>
    </source>
</reference>